<evidence type="ECO:0000256" key="1">
    <source>
        <dbReference type="ARBA" id="ARBA00009766"/>
    </source>
</evidence>
<evidence type="ECO:0000256" key="3">
    <source>
        <dbReference type="SAM" id="MobiDB-lite"/>
    </source>
</evidence>
<comment type="caution">
    <text evidence="4">The sequence shown here is derived from an EMBL/GenBank/DDBJ whole genome shotgun (WGS) entry which is preliminary data.</text>
</comment>
<dbReference type="Proteomes" id="UP001245285">
    <property type="component" value="Unassembled WGS sequence"/>
</dbReference>
<organism evidence="4 5">
    <name type="scientific">Autumnicola lenta</name>
    <dbReference type="NCBI Taxonomy" id="3075593"/>
    <lineage>
        <taxon>Bacteria</taxon>
        <taxon>Pseudomonadati</taxon>
        <taxon>Bacteroidota</taxon>
        <taxon>Flavobacteriia</taxon>
        <taxon>Flavobacteriales</taxon>
        <taxon>Flavobacteriaceae</taxon>
        <taxon>Autumnicola</taxon>
    </lineage>
</organism>
<reference evidence="4 5" key="1">
    <citation type="submission" date="2023-09" db="EMBL/GenBank/DDBJ databases">
        <authorList>
            <person name="Rey-Velasco X."/>
        </authorList>
    </citation>
    <scope>NUCLEOTIDE SEQUENCE [LARGE SCALE GENOMIC DNA]</scope>
    <source>
        <strain evidence="4 5">F260</strain>
    </source>
</reference>
<evidence type="ECO:0000256" key="2">
    <source>
        <dbReference type="ARBA" id="ARBA00022729"/>
    </source>
</evidence>
<comment type="similarity">
    <text evidence="1">Belongs to the CsgA/CsgB family.</text>
</comment>
<dbReference type="Pfam" id="PF07012">
    <property type="entry name" value="Curlin_rpt"/>
    <property type="match status" value="2"/>
</dbReference>
<name>A0ABU3CKK6_9FLAO</name>
<dbReference type="InterPro" id="IPR009742">
    <property type="entry name" value="Curlin_rpt"/>
</dbReference>
<proteinExistence type="inferred from homology"/>
<keyword evidence="2" id="KW-0732">Signal</keyword>
<protein>
    <submittedName>
        <fullName evidence="4">Uncharacterized protein</fullName>
    </submittedName>
</protein>
<feature type="region of interest" description="Disordered" evidence="3">
    <location>
        <begin position="139"/>
        <end position="165"/>
    </location>
</feature>
<evidence type="ECO:0000313" key="5">
    <source>
        <dbReference type="Proteomes" id="UP001245285"/>
    </source>
</evidence>
<gene>
    <name evidence="4" type="ORF">RM545_08700</name>
</gene>
<dbReference type="EMBL" id="JAVRHO010000010">
    <property type="protein sequence ID" value="MDT0646767.1"/>
    <property type="molecule type" value="Genomic_DNA"/>
</dbReference>
<evidence type="ECO:0000313" key="4">
    <source>
        <dbReference type="EMBL" id="MDT0646767.1"/>
    </source>
</evidence>
<accession>A0ABU3CKK6</accession>
<sequence length="237" mass="25813">MKAATEIAESNNESFLTQSGLDHYAMVTQVGDHNRSDATQSGEGNYFKLRQTGDRNNSILTQSGSNTFRNNDAEVTQIGDDNTSNVEQSGTYSRARVFQRPTGAVTARFNVAEVVQVGDGGAYNEAFVSQYMEDNFSRQEQTGQGNDAYASQQRSGNDSYQYQTGDFNSASAVQGADPYTAIGGNLSTITQNGNYGYAHHNQLNGNNNLAETTQSNDWQHSVIDQSGDSHKAFVIQQ</sequence>
<dbReference type="RefSeq" id="WP_311494932.1">
    <property type="nucleotide sequence ID" value="NZ_JAVRHO010000010.1"/>
</dbReference>
<keyword evidence="5" id="KW-1185">Reference proteome</keyword>